<evidence type="ECO:0000256" key="1">
    <source>
        <dbReference type="ARBA" id="ARBA00004651"/>
    </source>
</evidence>
<evidence type="ECO:0000313" key="9">
    <source>
        <dbReference type="EMBL" id="ETX13436.1"/>
    </source>
</evidence>
<dbReference type="SUPFAM" id="SSF81345">
    <property type="entry name" value="ABC transporter involved in vitamin B12 uptake, BtuC"/>
    <property type="match status" value="2"/>
</dbReference>
<dbReference type="CDD" id="cd06550">
    <property type="entry name" value="TM_ABC_iron-siderophores_like"/>
    <property type="match status" value="2"/>
</dbReference>
<dbReference type="eggNOG" id="COG0609">
    <property type="taxonomic scope" value="Bacteria"/>
</dbReference>
<dbReference type="GO" id="GO:0022857">
    <property type="term" value="F:transmembrane transporter activity"/>
    <property type="evidence" value="ECO:0007669"/>
    <property type="project" value="InterPro"/>
</dbReference>
<keyword evidence="4" id="KW-1003">Cell membrane</keyword>
<feature type="transmembrane region" description="Helical" evidence="8">
    <location>
        <begin position="518"/>
        <end position="538"/>
    </location>
</feature>
<evidence type="ECO:0000256" key="4">
    <source>
        <dbReference type="ARBA" id="ARBA00022475"/>
    </source>
</evidence>
<feature type="transmembrane region" description="Helical" evidence="8">
    <location>
        <begin position="558"/>
        <end position="587"/>
    </location>
</feature>
<proteinExistence type="inferred from homology"/>
<dbReference type="OrthoDB" id="9811975at2"/>
<evidence type="ECO:0000256" key="3">
    <source>
        <dbReference type="ARBA" id="ARBA00022448"/>
    </source>
</evidence>
<feature type="transmembrane region" description="Helical" evidence="8">
    <location>
        <begin position="273"/>
        <end position="296"/>
    </location>
</feature>
<dbReference type="GO" id="GO:0033214">
    <property type="term" value="P:siderophore-iron import into cell"/>
    <property type="evidence" value="ECO:0007669"/>
    <property type="project" value="TreeGrafter"/>
</dbReference>
<dbReference type="InterPro" id="IPR000522">
    <property type="entry name" value="ABC_transptr_permease_BtuC"/>
</dbReference>
<keyword evidence="10" id="KW-1185">Reference proteome</keyword>
<accession>X7EE34</accession>
<keyword evidence="7 8" id="KW-0472">Membrane</keyword>
<comment type="subcellular location">
    <subcellularLocation>
        <location evidence="1">Cell membrane</location>
        <topology evidence="1">Multi-pass membrane protein</topology>
    </subcellularLocation>
</comment>
<name>X7EE34_9RHOB</name>
<evidence type="ECO:0008006" key="11">
    <source>
        <dbReference type="Google" id="ProtNLM"/>
    </source>
</evidence>
<dbReference type="Gene3D" id="1.10.3470.10">
    <property type="entry name" value="ABC transporter involved in vitamin B12 uptake, BtuC"/>
    <property type="match status" value="2"/>
</dbReference>
<sequence>MTWTRPIAPVALALAVALMHLWLGATVDAARLFDLLTGAAPETFDDIRVTQSVLPRIAMGLIVGAALGLAGSLFQQLTGNRLASPLTLGASSGAWLAMVIATFLAPAFAASSREWISLAGATGAFGLVVAIAGLRGLMGLKAVLAGMAVNLLLGAVAGAIVLMQSPYFGHLFVWGAGDLGQSGWGATLWAAPRLGLAAAGAFCCVRILTLLRSGAGGAEARGLALTPWLTMIAALALFLTAVSVATVGMIGFIGLLAPTVARSCGARRPASELAASAFCGAALLSAADMIAVGASVTLRDMVPTGAAAALAGAPALVLLMRRRLGAADHAQLDMPEGPAGLRLRTLTGLGLLMAAALLLAICVGQGDAGWRLAWPEGVTWSFRWPRILGAAGAGGAMALSGVVLQRVIRNPLASPYILGMSSGATFALVLTALVSGTSIYAAGAPIALLGSGIVLAILLLLVRRHANAPMIVALVGISLGALLDALVKIALAAGTADSFAILGWLGGSTYRVSGNAALTLMMLALVATAATFVARRWLTLIASGDAVAAARGLAVVRIRTACLCLAASLAAGVTAMMGPVAFVGLVAPHAATMLGARTAGAQVLSAVWLGAALMILSDWLGRTLIYPMQLPAGTIAACVGGTYFILLLVRQRTRRNGRMSGL</sequence>
<dbReference type="EMBL" id="JALZ01000026">
    <property type="protein sequence ID" value="ETX13436.1"/>
    <property type="molecule type" value="Genomic_DNA"/>
</dbReference>
<organism evidence="9 10">
    <name type="scientific">Roseivivax halodurans JCM 10272</name>
    <dbReference type="NCBI Taxonomy" id="1449350"/>
    <lineage>
        <taxon>Bacteria</taxon>
        <taxon>Pseudomonadati</taxon>
        <taxon>Pseudomonadota</taxon>
        <taxon>Alphaproteobacteria</taxon>
        <taxon>Rhodobacterales</taxon>
        <taxon>Roseobacteraceae</taxon>
        <taxon>Roseivivax</taxon>
    </lineage>
</organism>
<feature type="transmembrane region" description="Helical" evidence="8">
    <location>
        <begin position="302"/>
        <end position="320"/>
    </location>
</feature>
<gene>
    <name evidence="9" type="ORF">OCH239_10335</name>
</gene>
<evidence type="ECO:0000256" key="2">
    <source>
        <dbReference type="ARBA" id="ARBA00007935"/>
    </source>
</evidence>
<feature type="transmembrane region" description="Helical" evidence="8">
    <location>
        <begin position="386"/>
        <end position="404"/>
    </location>
</feature>
<dbReference type="PANTHER" id="PTHR30472">
    <property type="entry name" value="FERRIC ENTEROBACTIN TRANSPORT SYSTEM PERMEASE PROTEIN"/>
    <property type="match status" value="1"/>
</dbReference>
<feature type="transmembrane region" description="Helical" evidence="8">
    <location>
        <begin position="115"/>
        <end position="135"/>
    </location>
</feature>
<dbReference type="PATRIC" id="fig|1449350.3.peg.3396"/>
<keyword evidence="6 8" id="KW-1133">Transmembrane helix</keyword>
<dbReference type="RefSeq" id="WP_037265093.1">
    <property type="nucleotide sequence ID" value="NZ_JALZ01000026.1"/>
</dbReference>
<protein>
    <recommendedName>
        <fullName evidence="11">ABC transporter permease</fullName>
    </recommendedName>
</protein>
<evidence type="ECO:0000256" key="7">
    <source>
        <dbReference type="ARBA" id="ARBA00023136"/>
    </source>
</evidence>
<feature type="transmembrane region" description="Helical" evidence="8">
    <location>
        <begin position="142"/>
        <end position="163"/>
    </location>
</feature>
<evidence type="ECO:0000256" key="8">
    <source>
        <dbReference type="SAM" id="Phobius"/>
    </source>
</evidence>
<feature type="transmembrane region" description="Helical" evidence="8">
    <location>
        <begin position="416"/>
        <end position="434"/>
    </location>
</feature>
<keyword evidence="3" id="KW-0813">Transport</keyword>
<feature type="transmembrane region" description="Helical" evidence="8">
    <location>
        <begin position="440"/>
        <end position="461"/>
    </location>
</feature>
<comment type="similarity">
    <text evidence="2">Belongs to the binding-protein-dependent transport system permease family. FecCD subfamily.</text>
</comment>
<comment type="caution">
    <text evidence="9">The sequence shown here is derived from an EMBL/GenBank/DDBJ whole genome shotgun (WGS) entry which is preliminary data.</text>
</comment>
<feature type="transmembrane region" description="Helical" evidence="8">
    <location>
        <begin position="628"/>
        <end position="649"/>
    </location>
</feature>
<feature type="transmembrane region" description="Helical" evidence="8">
    <location>
        <begin position="341"/>
        <end position="366"/>
    </location>
</feature>
<keyword evidence="5 8" id="KW-0812">Transmembrane</keyword>
<evidence type="ECO:0000256" key="5">
    <source>
        <dbReference type="ARBA" id="ARBA00022692"/>
    </source>
</evidence>
<dbReference type="GO" id="GO:0005886">
    <property type="term" value="C:plasma membrane"/>
    <property type="evidence" value="ECO:0007669"/>
    <property type="project" value="UniProtKB-SubCell"/>
</dbReference>
<dbReference type="NCBIfam" id="NF007866">
    <property type="entry name" value="PRK10577.1-2"/>
    <property type="match status" value="1"/>
</dbReference>
<evidence type="ECO:0000256" key="6">
    <source>
        <dbReference type="ARBA" id="ARBA00022989"/>
    </source>
</evidence>
<dbReference type="AlphaFoldDB" id="X7EE34"/>
<dbReference type="PANTHER" id="PTHR30472:SF37">
    <property type="entry name" value="FE(3+) DICITRATE TRANSPORT SYSTEM PERMEASE PROTEIN FECD-RELATED"/>
    <property type="match status" value="1"/>
</dbReference>
<reference evidence="9 10" key="1">
    <citation type="submission" date="2014-01" db="EMBL/GenBank/DDBJ databases">
        <title>Roseivivax halodurans JCM 10272 Genome Sequencing.</title>
        <authorList>
            <person name="Lai Q."/>
            <person name="Li G."/>
            <person name="Shao Z."/>
        </authorList>
    </citation>
    <scope>NUCLEOTIDE SEQUENCE [LARGE SCALE GENOMIC DNA]</scope>
    <source>
        <strain evidence="9 10">JCM 10272</strain>
    </source>
</reference>
<feature type="transmembrane region" description="Helical" evidence="8">
    <location>
        <begin position="86"/>
        <end position="109"/>
    </location>
</feature>
<evidence type="ECO:0000313" key="10">
    <source>
        <dbReference type="Proteomes" id="UP000022447"/>
    </source>
</evidence>
<dbReference type="Pfam" id="PF01032">
    <property type="entry name" value="FecCD"/>
    <property type="match status" value="2"/>
</dbReference>
<feature type="transmembrane region" description="Helical" evidence="8">
    <location>
        <begin position="228"/>
        <end position="261"/>
    </location>
</feature>
<dbReference type="InterPro" id="IPR037294">
    <property type="entry name" value="ABC_BtuC-like"/>
</dbReference>
<dbReference type="STRING" id="1449350.OCH239_10335"/>
<dbReference type="Proteomes" id="UP000022447">
    <property type="component" value="Unassembled WGS sequence"/>
</dbReference>
<feature type="transmembrane region" description="Helical" evidence="8">
    <location>
        <begin position="53"/>
        <end position="74"/>
    </location>
</feature>